<evidence type="ECO:0000256" key="5">
    <source>
        <dbReference type="ARBA" id="ARBA00047925"/>
    </source>
</evidence>
<feature type="binding site" evidence="6">
    <location>
        <begin position="190"/>
        <end position="195"/>
    </location>
    <ligand>
        <name>NAD(+)</name>
        <dbReference type="ChEBI" id="CHEBI:57540"/>
    </ligand>
</feature>
<dbReference type="EC" id="2.7.1.23" evidence="6"/>
<feature type="binding site" evidence="6">
    <location>
        <position position="248"/>
    </location>
    <ligand>
        <name>NAD(+)</name>
        <dbReference type="ChEBI" id="CHEBI:57540"/>
    </ligand>
</feature>
<feature type="binding site" evidence="6">
    <location>
        <position position="214"/>
    </location>
    <ligand>
        <name>NAD(+)</name>
        <dbReference type="ChEBI" id="CHEBI:57540"/>
    </ligand>
</feature>
<dbReference type="HAMAP" id="MF_00361">
    <property type="entry name" value="NAD_kinase"/>
    <property type="match status" value="1"/>
</dbReference>
<keyword evidence="6" id="KW-0067">ATP-binding</keyword>
<comment type="catalytic activity">
    <reaction evidence="5 6">
        <text>NAD(+) + ATP = ADP + NADP(+) + H(+)</text>
        <dbReference type="Rhea" id="RHEA:18629"/>
        <dbReference type="ChEBI" id="CHEBI:15378"/>
        <dbReference type="ChEBI" id="CHEBI:30616"/>
        <dbReference type="ChEBI" id="CHEBI:57540"/>
        <dbReference type="ChEBI" id="CHEBI:58349"/>
        <dbReference type="ChEBI" id="CHEBI:456216"/>
        <dbReference type="EC" id="2.7.1.23"/>
    </reaction>
</comment>
<evidence type="ECO:0000313" key="8">
    <source>
        <dbReference type="Proteomes" id="UP000054051"/>
    </source>
</evidence>
<feature type="binding site" evidence="6">
    <location>
        <begin position="75"/>
        <end position="76"/>
    </location>
    <ligand>
        <name>NAD(+)</name>
        <dbReference type="ChEBI" id="CHEBI:57540"/>
    </ligand>
</feature>
<evidence type="ECO:0000256" key="3">
    <source>
        <dbReference type="ARBA" id="ARBA00022857"/>
    </source>
</evidence>
<dbReference type="AlphaFoldDB" id="G2J962"/>
<dbReference type="GO" id="GO:0005524">
    <property type="term" value="F:ATP binding"/>
    <property type="evidence" value="ECO:0007669"/>
    <property type="project" value="UniProtKB-KW"/>
</dbReference>
<keyword evidence="6" id="KW-0963">Cytoplasm</keyword>
<keyword evidence="6" id="KW-0547">Nucleotide-binding</keyword>
<dbReference type="Pfam" id="PF01513">
    <property type="entry name" value="NAD_kinase"/>
    <property type="match status" value="1"/>
</dbReference>
<comment type="caution">
    <text evidence="6">Lacks conserved residue(s) required for the propagation of feature annotation.</text>
</comment>
<comment type="function">
    <text evidence="6">Involved in the regulation of the intracellular balance of NAD and NADP, and is a key enzyme in the biosynthesis of NADP. Catalyzes specifically the phosphorylation on 2'-hydroxyl of the adenosine moiety of NAD to yield NADP.</text>
</comment>
<evidence type="ECO:0000256" key="6">
    <source>
        <dbReference type="HAMAP-Rule" id="MF_00361"/>
    </source>
</evidence>
<keyword evidence="3 6" id="KW-0521">NADP</keyword>
<organism evidence="7 8">
    <name type="scientific">Candidatus Glomeribacter gigasporarum BEG34</name>
    <dbReference type="NCBI Taxonomy" id="1070319"/>
    <lineage>
        <taxon>Bacteria</taxon>
        <taxon>Pseudomonadati</taxon>
        <taxon>Pseudomonadota</taxon>
        <taxon>Betaproteobacteria</taxon>
        <taxon>Burkholderiales</taxon>
        <taxon>Burkholderiaceae</taxon>
        <taxon>Candidatus Glomeribacter</taxon>
    </lineage>
</organism>
<feature type="binding site" evidence="6">
    <location>
        <position position="179"/>
    </location>
    <ligand>
        <name>NAD(+)</name>
        <dbReference type="ChEBI" id="CHEBI:57540"/>
    </ligand>
</feature>
<dbReference type="InterPro" id="IPR016064">
    <property type="entry name" value="NAD/diacylglycerol_kinase_sf"/>
</dbReference>
<comment type="subcellular location">
    <subcellularLocation>
        <location evidence="6">Cytoplasm</location>
    </subcellularLocation>
</comment>
<dbReference type="GO" id="GO:0005737">
    <property type="term" value="C:cytoplasm"/>
    <property type="evidence" value="ECO:0007669"/>
    <property type="project" value="UniProtKB-SubCell"/>
</dbReference>
<dbReference type="SUPFAM" id="SSF111331">
    <property type="entry name" value="NAD kinase/diacylglycerol kinase-like"/>
    <property type="match status" value="1"/>
</dbReference>
<comment type="caution">
    <text evidence="7">The sequence shown here is derived from an EMBL/GenBank/DDBJ whole genome shotgun (WGS) entry which is preliminary data.</text>
</comment>
<keyword evidence="1 6" id="KW-0808">Transferase</keyword>
<accession>G2J962</accession>
<sequence length="302" mass="33264">MKNIRSFKTIALIGRADIPDLRELLILLARCIRKRGFEVVCEAQTAQAARLTEYSLLSASEIGTRADVAVVIGGDGTMLGMGRQLAPYGTPLIGVNRGRLGFVTDIPIRDMLRVVPVMLEGRFEREERTLLDARVLRKGSPVYHALAFNDVVVNRSGISGMVELSVYVDDCFMYRQRSDGLIAATPTGSTAYALSSQGPILHPQLAGIVLVPIAPHTLSNRPIVLPDHARIAIQIVDGREMNVNFDTQSLTQLQLKDVVEVSRSRYTVPFLHPAGHSHYATLRNKLGWHEHPARGARCPDLN</sequence>
<dbReference type="GO" id="GO:0003951">
    <property type="term" value="F:NAD+ kinase activity"/>
    <property type="evidence" value="ECO:0007669"/>
    <property type="project" value="UniProtKB-UniRule"/>
</dbReference>
<dbReference type="Gene3D" id="3.40.50.10330">
    <property type="entry name" value="Probable inorganic polyphosphate/atp-NAD kinase, domain 1"/>
    <property type="match status" value="1"/>
</dbReference>
<dbReference type="STRING" id="1070319.CAGGBEG34_220060"/>
<dbReference type="NCBIfam" id="NF002561">
    <property type="entry name" value="PRK02155.1"/>
    <property type="match status" value="1"/>
</dbReference>
<reference evidence="7 8" key="1">
    <citation type="submission" date="2011-08" db="EMBL/GenBank/DDBJ databases">
        <title>The genome of the obligate endobacterium of an arbuscular mycorrhizal fungus reveals an interphylum network of nutritional interactions.</title>
        <authorList>
            <person name="Ghignone S."/>
            <person name="Salvioli A."/>
            <person name="Anca I."/>
            <person name="Lumini E."/>
            <person name="Ortu G."/>
            <person name="Petiti L."/>
            <person name="Cruveiller S."/>
            <person name="Bianciotto V."/>
            <person name="Piffanelli P."/>
            <person name="Lanfranco L."/>
            <person name="Bonfante P."/>
        </authorList>
    </citation>
    <scope>NUCLEOTIDE SEQUENCE [LARGE SCALE GENOMIC DNA]</scope>
    <source>
        <strain evidence="7 8">BEG34</strain>
    </source>
</reference>
<dbReference type="Gene3D" id="2.60.200.30">
    <property type="entry name" value="Probable inorganic polyphosphate/atp-NAD kinase, domain 2"/>
    <property type="match status" value="1"/>
</dbReference>
<dbReference type="InterPro" id="IPR017437">
    <property type="entry name" value="ATP-NAD_kinase_PpnK-typ_C"/>
</dbReference>
<dbReference type="EMBL" id="CAFB01000039">
    <property type="protein sequence ID" value="CCD29309.1"/>
    <property type="molecule type" value="Genomic_DNA"/>
</dbReference>
<dbReference type="RefSeq" id="WP_006682536.1">
    <property type="nucleotide sequence ID" value="NZ_CAFB01000039.1"/>
</dbReference>
<dbReference type="GO" id="GO:0046872">
    <property type="term" value="F:metal ion binding"/>
    <property type="evidence" value="ECO:0007669"/>
    <property type="project" value="UniProtKB-UniRule"/>
</dbReference>
<comment type="cofactor">
    <cofactor evidence="6">
        <name>a divalent metal cation</name>
        <dbReference type="ChEBI" id="CHEBI:60240"/>
    </cofactor>
</comment>
<feature type="binding site" evidence="6">
    <location>
        <position position="177"/>
    </location>
    <ligand>
        <name>NAD(+)</name>
        <dbReference type="ChEBI" id="CHEBI:57540"/>
    </ligand>
</feature>
<protein>
    <recommendedName>
        <fullName evidence="6">NAD kinase</fullName>
        <ecNumber evidence="6">2.7.1.23</ecNumber>
    </recommendedName>
    <alternativeName>
        <fullName evidence="6">ATP-dependent NAD kinase</fullName>
    </alternativeName>
</protein>
<dbReference type="OrthoDB" id="9774737at2"/>
<evidence type="ECO:0000313" key="7">
    <source>
        <dbReference type="EMBL" id="CCD29309.1"/>
    </source>
</evidence>
<dbReference type="PANTHER" id="PTHR20275">
    <property type="entry name" value="NAD KINASE"/>
    <property type="match status" value="1"/>
</dbReference>
<proteinExistence type="inferred from homology"/>
<dbReference type="InterPro" id="IPR017438">
    <property type="entry name" value="ATP-NAD_kinase_N"/>
</dbReference>
<keyword evidence="4 6" id="KW-0520">NAD</keyword>
<keyword evidence="2 6" id="KW-0418">Kinase</keyword>
<dbReference type="Pfam" id="PF20143">
    <property type="entry name" value="NAD_kinase_C"/>
    <property type="match status" value="1"/>
</dbReference>
<dbReference type="GO" id="GO:0006741">
    <property type="term" value="P:NADP+ biosynthetic process"/>
    <property type="evidence" value="ECO:0007669"/>
    <property type="project" value="UniProtKB-UniRule"/>
</dbReference>
<dbReference type="eggNOG" id="COG0061">
    <property type="taxonomic scope" value="Bacteria"/>
</dbReference>
<keyword evidence="8" id="KW-1185">Reference proteome</keyword>
<gene>
    <name evidence="6 7" type="primary">nadK</name>
    <name evidence="7" type="ORF">CAGGBEG34_220060</name>
</gene>
<evidence type="ECO:0000256" key="4">
    <source>
        <dbReference type="ARBA" id="ARBA00023027"/>
    </source>
</evidence>
<dbReference type="Proteomes" id="UP000054051">
    <property type="component" value="Unassembled WGS sequence"/>
</dbReference>
<feature type="active site" description="Proton acceptor" evidence="6">
    <location>
        <position position="75"/>
    </location>
</feature>
<dbReference type="PANTHER" id="PTHR20275:SF0">
    <property type="entry name" value="NAD KINASE"/>
    <property type="match status" value="1"/>
</dbReference>
<dbReference type="GO" id="GO:0051287">
    <property type="term" value="F:NAD binding"/>
    <property type="evidence" value="ECO:0007669"/>
    <property type="project" value="UniProtKB-ARBA"/>
</dbReference>
<evidence type="ECO:0000256" key="1">
    <source>
        <dbReference type="ARBA" id="ARBA00022679"/>
    </source>
</evidence>
<dbReference type="InterPro" id="IPR002504">
    <property type="entry name" value="NADK"/>
</dbReference>
<feature type="binding site" evidence="6">
    <location>
        <begin position="149"/>
        <end position="150"/>
    </location>
    <ligand>
        <name>NAD(+)</name>
        <dbReference type="ChEBI" id="CHEBI:57540"/>
    </ligand>
</feature>
<comment type="similarity">
    <text evidence="6">Belongs to the NAD kinase family.</text>
</comment>
<dbReference type="GO" id="GO:0019674">
    <property type="term" value="P:NAD+ metabolic process"/>
    <property type="evidence" value="ECO:0007669"/>
    <property type="project" value="InterPro"/>
</dbReference>
<evidence type="ECO:0000256" key="2">
    <source>
        <dbReference type="ARBA" id="ARBA00022777"/>
    </source>
</evidence>
<name>G2J962_9BURK</name>